<gene>
    <name evidence="5" type="ORF">ACFSUQ_05030</name>
</gene>
<dbReference type="Gene3D" id="1.10.10.2840">
    <property type="entry name" value="PucR C-terminal helix-turn-helix domain"/>
    <property type="match status" value="1"/>
</dbReference>
<feature type="domain" description="CdaR GGDEF-like" evidence="4">
    <location>
        <begin position="252"/>
        <end position="364"/>
    </location>
</feature>
<evidence type="ECO:0000259" key="3">
    <source>
        <dbReference type="Pfam" id="PF13556"/>
    </source>
</evidence>
<organism evidence="5 6">
    <name type="scientific">Gulosibacter bifidus</name>
    <dbReference type="NCBI Taxonomy" id="272239"/>
    <lineage>
        <taxon>Bacteria</taxon>
        <taxon>Bacillati</taxon>
        <taxon>Actinomycetota</taxon>
        <taxon>Actinomycetes</taxon>
        <taxon>Micrococcales</taxon>
        <taxon>Microbacteriaceae</taxon>
        <taxon>Gulosibacter</taxon>
    </lineage>
</organism>
<feature type="domain" description="PucR C-terminal helix-turn-helix" evidence="3">
    <location>
        <begin position="414"/>
        <end position="472"/>
    </location>
</feature>
<proteinExistence type="inferred from homology"/>
<dbReference type="RefSeq" id="WP_159421349.1">
    <property type="nucleotide sequence ID" value="NZ_JBHUNF010000003.1"/>
</dbReference>
<feature type="domain" description="Purine catabolism PurC-like" evidence="2">
    <location>
        <begin position="8"/>
        <end position="122"/>
    </location>
</feature>
<evidence type="ECO:0000313" key="6">
    <source>
        <dbReference type="Proteomes" id="UP001597453"/>
    </source>
</evidence>
<dbReference type="InterPro" id="IPR012914">
    <property type="entry name" value="PucR_dom"/>
</dbReference>
<accession>A0ABW5RHV5</accession>
<dbReference type="EMBL" id="JBHUNF010000003">
    <property type="protein sequence ID" value="MFD2674665.1"/>
    <property type="molecule type" value="Genomic_DNA"/>
</dbReference>
<dbReference type="InterPro" id="IPR042070">
    <property type="entry name" value="PucR_C-HTH_sf"/>
</dbReference>
<evidence type="ECO:0000259" key="2">
    <source>
        <dbReference type="Pfam" id="PF07905"/>
    </source>
</evidence>
<comment type="caution">
    <text evidence="5">The sequence shown here is derived from an EMBL/GenBank/DDBJ whole genome shotgun (WGS) entry which is preliminary data.</text>
</comment>
<dbReference type="Pfam" id="PF07905">
    <property type="entry name" value="PucR"/>
    <property type="match status" value="1"/>
</dbReference>
<name>A0ABW5RHV5_9MICO</name>
<evidence type="ECO:0000259" key="4">
    <source>
        <dbReference type="Pfam" id="PF17853"/>
    </source>
</evidence>
<reference evidence="6" key="1">
    <citation type="journal article" date="2019" name="Int. J. Syst. Evol. Microbiol.">
        <title>The Global Catalogue of Microorganisms (GCM) 10K type strain sequencing project: providing services to taxonomists for standard genome sequencing and annotation.</title>
        <authorList>
            <consortium name="The Broad Institute Genomics Platform"/>
            <consortium name="The Broad Institute Genome Sequencing Center for Infectious Disease"/>
            <person name="Wu L."/>
            <person name="Ma J."/>
        </authorList>
    </citation>
    <scope>NUCLEOTIDE SEQUENCE [LARGE SCALE GENOMIC DNA]</scope>
    <source>
        <strain evidence="6">TISTR 1511</strain>
    </source>
</reference>
<dbReference type="PANTHER" id="PTHR33744:SF7">
    <property type="entry name" value="PUCR FAMILY TRANSCRIPTIONAL REGULATOR"/>
    <property type="match status" value="1"/>
</dbReference>
<comment type="similarity">
    <text evidence="1">Belongs to the CdaR family.</text>
</comment>
<sequence>MSTTIAELLRQTELGLRIRHASADAMRQRIDWATVSELVDPSPSLTGDELVLTAGVQLRTARACRTYVAAAAQAGCAGIGFGTGVSHDDVPRALLEAAKAAGVAVLEVPMHVSFAEITRYIAETNVSARLASLESQYRRRHHLVELLLGDGGLDAMLHELGRLSHAHFAVSVNGEVVSGALEIDDDSVTGWDALPIALADSTQATLHASRPRDDSAVNTARSLVGLHLSQTARRLHTSRQDAGHVIEELNRGNIAPDVAVSRLESYGFNPGLRYRTFVVASQASSRDEIGRMHMPSGIDAPLTALVEGRLVVFVPRDGTDGRIKAESISAACRAIGHSTRIGIGGVYPAADALRWGWFEAKDALTRLADGEEIGEAPALSMASLILSAEGVPVGELAERILEPLEDADTQGTHLIETLEAWISHSGAVAEVATALGTHRNTVRYRIGQIATLTGFDPRVTNDVVQLSLALMARKLSPAIHASDDFQS</sequence>
<protein>
    <submittedName>
        <fullName evidence="5">PucR family transcriptional regulator ligand-binding domain-containing protein</fullName>
    </submittedName>
</protein>
<keyword evidence="6" id="KW-1185">Reference proteome</keyword>
<evidence type="ECO:0000256" key="1">
    <source>
        <dbReference type="ARBA" id="ARBA00006754"/>
    </source>
</evidence>
<dbReference type="InterPro" id="IPR051448">
    <property type="entry name" value="CdaR-like_regulators"/>
</dbReference>
<evidence type="ECO:0000313" key="5">
    <source>
        <dbReference type="EMBL" id="MFD2674665.1"/>
    </source>
</evidence>
<dbReference type="Pfam" id="PF13556">
    <property type="entry name" value="HTH_30"/>
    <property type="match status" value="1"/>
</dbReference>
<dbReference type="InterPro" id="IPR041522">
    <property type="entry name" value="CdaR_GGDEF"/>
</dbReference>
<dbReference type="Pfam" id="PF17853">
    <property type="entry name" value="GGDEF_2"/>
    <property type="match status" value="1"/>
</dbReference>
<dbReference type="PANTHER" id="PTHR33744">
    <property type="entry name" value="CARBOHYDRATE DIACID REGULATOR"/>
    <property type="match status" value="1"/>
</dbReference>
<dbReference type="Proteomes" id="UP001597453">
    <property type="component" value="Unassembled WGS sequence"/>
</dbReference>
<dbReference type="InterPro" id="IPR025736">
    <property type="entry name" value="PucR_C-HTH_dom"/>
</dbReference>